<dbReference type="Proteomes" id="UP000485058">
    <property type="component" value="Unassembled WGS sequence"/>
</dbReference>
<dbReference type="EMBL" id="BLLF01002269">
    <property type="protein sequence ID" value="GFH23423.1"/>
    <property type="molecule type" value="Genomic_DNA"/>
</dbReference>
<evidence type="ECO:0000313" key="2">
    <source>
        <dbReference type="Proteomes" id="UP000485058"/>
    </source>
</evidence>
<accession>A0A699ZL83</accession>
<protein>
    <submittedName>
        <fullName evidence="1">Uncharacterized protein</fullName>
    </submittedName>
</protein>
<reference evidence="1 2" key="1">
    <citation type="submission" date="2020-02" db="EMBL/GenBank/DDBJ databases">
        <title>Draft genome sequence of Haematococcus lacustris strain NIES-144.</title>
        <authorList>
            <person name="Morimoto D."/>
            <person name="Nakagawa S."/>
            <person name="Yoshida T."/>
            <person name="Sawayama S."/>
        </authorList>
    </citation>
    <scope>NUCLEOTIDE SEQUENCE [LARGE SCALE GENOMIC DNA]</scope>
    <source>
        <strain evidence="1 2">NIES-144</strain>
    </source>
</reference>
<comment type="caution">
    <text evidence="1">The sequence shown here is derived from an EMBL/GenBank/DDBJ whole genome shotgun (WGS) entry which is preliminary data.</text>
</comment>
<gene>
    <name evidence="1" type="ORF">HaLaN_21034</name>
</gene>
<evidence type="ECO:0000313" key="1">
    <source>
        <dbReference type="EMBL" id="GFH23423.1"/>
    </source>
</evidence>
<organism evidence="1 2">
    <name type="scientific">Haematococcus lacustris</name>
    <name type="common">Green alga</name>
    <name type="synonym">Haematococcus pluvialis</name>
    <dbReference type="NCBI Taxonomy" id="44745"/>
    <lineage>
        <taxon>Eukaryota</taxon>
        <taxon>Viridiplantae</taxon>
        <taxon>Chlorophyta</taxon>
        <taxon>core chlorophytes</taxon>
        <taxon>Chlorophyceae</taxon>
        <taxon>CS clade</taxon>
        <taxon>Chlamydomonadales</taxon>
        <taxon>Haematococcaceae</taxon>
        <taxon>Haematococcus</taxon>
    </lineage>
</organism>
<keyword evidence="2" id="KW-1185">Reference proteome</keyword>
<name>A0A699ZL83_HAELA</name>
<dbReference type="AlphaFoldDB" id="A0A699ZL83"/>
<sequence>MLSHTQWQVLGLQLLGLLMQLLPQGLVRLQLFLTHLKLQQWPLQPVIQLQGPPSLQLQGLPSQQLQGLPSQQPQGLPFQQLQGLPFQQLQA</sequence>
<proteinExistence type="predicted"/>